<keyword evidence="2" id="KW-1185">Reference proteome</keyword>
<dbReference type="AlphaFoldDB" id="A0A7X0AZR9"/>
<dbReference type="RefSeq" id="WP_184803249.1">
    <property type="nucleotide sequence ID" value="NZ_JACIIZ010000010.1"/>
</dbReference>
<organism evidence="1 2">
    <name type="scientific">Nitrospirillum iridis</name>
    <dbReference type="NCBI Taxonomy" id="765888"/>
    <lineage>
        <taxon>Bacteria</taxon>
        <taxon>Pseudomonadati</taxon>
        <taxon>Pseudomonadota</taxon>
        <taxon>Alphaproteobacteria</taxon>
        <taxon>Rhodospirillales</taxon>
        <taxon>Azospirillaceae</taxon>
        <taxon>Nitrospirillum</taxon>
    </lineage>
</organism>
<comment type="caution">
    <text evidence="1">The sequence shown here is derived from an EMBL/GenBank/DDBJ whole genome shotgun (WGS) entry which is preliminary data.</text>
</comment>
<name>A0A7X0AZR9_9PROT</name>
<accession>A0A7X0AZR9</accession>
<proteinExistence type="predicted"/>
<protein>
    <submittedName>
        <fullName evidence="1">Uncharacterized protein</fullName>
    </submittedName>
</protein>
<dbReference type="EMBL" id="JACIIZ010000010">
    <property type="protein sequence ID" value="MBB6253143.1"/>
    <property type="molecule type" value="Genomic_DNA"/>
</dbReference>
<evidence type="ECO:0000313" key="2">
    <source>
        <dbReference type="Proteomes" id="UP000539175"/>
    </source>
</evidence>
<dbReference type="Proteomes" id="UP000539175">
    <property type="component" value="Unassembled WGS sequence"/>
</dbReference>
<reference evidence="1 2" key="1">
    <citation type="submission" date="2020-08" db="EMBL/GenBank/DDBJ databases">
        <title>Genomic Encyclopedia of Type Strains, Phase IV (KMG-IV): sequencing the most valuable type-strain genomes for metagenomic binning, comparative biology and taxonomic classification.</title>
        <authorList>
            <person name="Goeker M."/>
        </authorList>
    </citation>
    <scope>NUCLEOTIDE SEQUENCE [LARGE SCALE GENOMIC DNA]</scope>
    <source>
        <strain evidence="1 2">DSM 22198</strain>
    </source>
</reference>
<gene>
    <name evidence="1" type="ORF">FHS74_003712</name>
</gene>
<sequence length="347" mass="37314">MPMMVIDPITNTGLWKALAPDGISPSTALAMALDTTSTPPGPPASLNVSAAKVSGDINALNNTLRRDLGPIDLTPFSELRFWLNGDRPADGTAQRRFYLEMRLASAAVPLNDPGNTWQRYLPVSQAGRWEAIRLTLADLPAALGSAVTTIQLRCANADSPFNCRLDALIAVREAMIGDVDTALKAELDGILSIGGTAIPAVLHPANGPLATNPPYIQILQYDAAYSRDRTDSAPTRGDFTDQGYALNPPGSAFELYYQITAVADDRAAQVAMLEFVLKALPLRGQLRVNGYPLPFESICVPPINRLGGFRDDRIPLFYKVSTRLQGGPGTRVTPTKIIAVNTDFKSP</sequence>
<evidence type="ECO:0000313" key="1">
    <source>
        <dbReference type="EMBL" id="MBB6253143.1"/>
    </source>
</evidence>